<dbReference type="GO" id="GO:0004156">
    <property type="term" value="F:dihydropteroate synthase activity"/>
    <property type="evidence" value="ECO:0007669"/>
    <property type="project" value="UniProtKB-EC"/>
</dbReference>
<evidence type="ECO:0000256" key="6">
    <source>
        <dbReference type="ARBA" id="ARBA00022723"/>
    </source>
</evidence>
<evidence type="ECO:0000256" key="7">
    <source>
        <dbReference type="ARBA" id="ARBA00022842"/>
    </source>
</evidence>
<evidence type="ECO:0000256" key="2">
    <source>
        <dbReference type="ARBA" id="ARBA00001946"/>
    </source>
</evidence>
<keyword evidence="11" id="KW-1185">Reference proteome</keyword>
<evidence type="ECO:0000256" key="5">
    <source>
        <dbReference type="ARBA" id="ARBA00022679"/>
    </source>
</evidence>
<dbReference type="InterPro" id="IPR006390">
    <property type="entry name" value="DHP_synth_dom"/>
</dbReference>
<dbReference type="EC" id="2.5.1.15" evidence="4"/>
<gene>
    <name evidence="10" type="ORF">NITUZ_140164</name>
</gene>
<comment type="cofactor">
    <cofactor evidence="2">
        <name>Mg(2+)</name>
        <dbReference type="ChEBI" id="CHEBI:18420"/>
    </cofactor>
</comment>
<dbReference type="GO" id="GO:0046656">
    <property type="term" value="P:folic acid biosynthetic process"/>
    <property type="evidence" value="ECO:0007669"/>
    <property type="project" value="UniProtKB-KW"/>
</dbReference>
<sequence>MEFNSVADLRSLSLLYPILLAIFRYIVSHPLIAQTNLKLADLVINYVHKIGPLHVGGSSPVRVMGILNASPESFYKKSVKKGTQIAQTVLKMEQDGADFVDIGGMSTAPYLSTIIPEKHEIKRVLDAIKQIRQVSDIPLSVDTCRANVAKEALASGVQILNDISGLKYDKQMASVVERYSPSLILCAYGKNTIRGNLLEQTKILLKQSLHIARRAGVENQNIALDPAVGFFRNKAKGKFYTKITSDWLARDLDVIANLSSLKMGQPILISVSNKSFIGRIIESKDPEDRLFGSLTAEAIATINGADIIRTHNVGRTKTVISLAQKMLKKTGKGL</sequence>
<accession>V6AR78</accession>
<dbReference type="NCBIfam" id="TIGR01496">
    <property type="entry name" value="DHPS"/>
    <property type="match status" value="1"/>
</dbReference>
<organism evidence="10 11">
    <name type="scientific">Candidatus Nitrosotenuis uzonensis</name>
    <dbReference type="NCBI Taxonomy" id="1407055"/>
    <lineage>
        <taxon>Archaea</taxon>
        <taxon>Nitrososphaerota</taxon>
        <taxon>Candidatus Nitrosotenuis</taxon>
    </lineage>
</organism>
<proteinExistence type="predicted"/>
<evidence type="ECO:0000313" key="10">
    <source>
        <dbReference type="EMBL" id="CDI05089.1"/>
    </source>
</evidence>
<dbReference type="SUPFAM" id="SSF51717">
    <property type="entry name" value="Dihydropteroate synthetase-like"/>
    <property type="match status" value="1"/>
</dbReference>
<dbReference type="Gene3D" id="3.20.20.20">
    <property type="entry name" value="Dihydropteroate synthase-like"/>
    <property type="match status" value="1"/>
</dbReference>
<dbReference type="GO" id="GO:0046872">
    <property type="term" value="F:metal ion binding"/>
    <property type="evidence" value="ECO:0007669"/>
    <property type="project" value="UniProtKB-KW"/>
</dbReference>
<keyword evidence="7" id="KW-0460">Magnesium</keyword>
<protein>
    <recommendedName>
        <fullName evidence="4">dihydropteroate synthase</fullName>
        <ecNumber evidence="4">2.5.1.15</ecNumber>
    </recommendedName>
</protein>
<keyword evidence="8" id="KW-0289">Folate biosynthesis</keyword>
<dbReference type="EMBL" id="CBTY010000006">
    <property type="protein sequence ID" value="CDI05089.1"/>
    <property type="molecule type" value="Genomic_DNA"/>
</dbReference>
<evidence type="ECO:0000259" key="9">
    <source>
        <dbReference type="PROSITE" id="PS50972"/>
    </source>
</evidence>
<comment type="pathway">
    <text evidence="3">Cofactor biosynthesis; tetrahydrofolate biosynthesis; 7,8-dihydrofolate from 2-amino-4-hydroxy-6-hydroxymethyl-7,8-dihydropteridine diphosphate and 4-aminobenzoate: step 1/2.</text>
</comment>
<feature type="domain" description="Pterin-binding" evidence="9">
    <location>
        <begin position="61"/>
        <end position="321"/>
    </location>
</feature>
<comment type="catalytic activity">
    <reaction evidence="1">
        <text>(7,8-dihydropterin-6-yl)methyl diphosphate + 4-aminobenzoate = 7,8-dihydropteroate + diphosphate</text>
        <dbReference type="Rhea" id="RHEA:19949"/>
        <dbReference type="ChEBI" id="CHEBI:17836"/>
        <dbReference type="ChEBI" id="CHEBI:17839"/>
        <dbReference type="ChEBI" id="CHEBI:33019"/>
        <dbReference type="ChEBI" id="CHEBI:72950"/>
        <dbReference type="EC" id="2.5.1.15"/>
    </reaction>
</comment>
<evidence type="ECO:0000256" key="1">
    <source>
        <dbReference type="ARBA" id="ARBA00000012"/>
    </source>
</evidence>
<dbReference type="InterPro" id="IPR045031">
    <property type="entry name" value="DHP_synth-like"/>
</dbReference>
<reference evidence="10 11" key="1">
    <citation type="journal article" date="2013" name="PLoS ONE">
        <title>Enrichment and Genome Sequence of the Group I.1a Ammonia-Oxidizing Archaeon ?Ca. Nitrosotenuis uzonensis? Representing a Clade Globally.</title>
        <authorList>
            <person name="Lebedeva E.V."/>
            <person name="Hatzenpichler R."/>
            <person name="Pelletier E."/>
            <person name="Schuster N."/>
            <person name="Hauzmayer S."/>
            <person name="Bulaev A."/>
            <person name="Grigor'eva N.V."/>
            <person name="Galushko A."/>
            <person name="Schmid M."/>
            <person name="Palatinszky M."/>
            <person name="Le Paslier D."/>
            <person name="Daims H."/>
            <person name="Wagner M."/>
        </authorList>
    </citation>
    <scope>NUCLEOTIDE SEQUENCE [LARGE SCALE GENOMIC DNA]</scope>
    <source>
        <strain evidence="10 11">N4</strain>
    </source>
</reference>
<dbReference type="InterPro" id="IPR011005">
    <property type="entry name" value="Dihydropteroate_synth-like_sf"/>
</dbReference>
<keyword evidence="5 10" id="KW-0808">Transferase</keyword>
<dbReference type="Pfam" id="PF00809">
    <property type="entry name" value="Pterin_bind"/>
    <property type="match status" value="1"/>
</dbReference>
<dbReference type="PANTHER" id="PTHR20941:SF1">
    <property type="entry name" value="FOLIC ACID SYNTHESIS PROTEIN FOL1"/>
    <property type="match status" value="1"/>
</dbReference>
<dbReference type="AlphaFoldDB" id="V6AR78"/>
<keyword evidence="6" id="KW-0479">Metal-binding</keyword>
<evidence type="ECO:0000313" key="11">
    <source>
        <dbReference type="Proteomes" id="UP000018159"/>
    </source>
</evidence>
<dbReference type="Proteomes" id="UP000018159">
    <property type="component" value="Unassembled WGS sequence"/>
</dbReference>
<dbReference type="PANTHER" id="PTHR20941">
    <property type="entry name" value="FOLATE SYNTHESIS PROTEINS"/>
    <property type="match status" value="1"/>
</dbReference>
<evidence type="ECO:0000256" key="8">
    <source>
        <dbReference type="ARBA" id="ARBA00022909"/>
    </source>
</evidence>
<dbReference type="GO" id="GO:0046654">
    <property type="term" value="P:tetrahydrofolate biosynthetic process"/>
    <property type="evidence" value="ECO:0007669"/>
    <property type="project" value="TreeGrafter"/>
</dbReference>
<dbReference type="PROSITE" id="PS50972">
    <property type="entry name" value="PTERIN_BINDING"/>
    <property type="match status" value="1"/>
</dbReference>
<name>V6AR78_9ARCH</name>
<evidence type="ECO:0000256" key="4">
    <source>
        <dbReference type="ARBA" id="ARBA00012458"/>
    </source>
</evidence>
<evidence type="ECO:0000256" key="3">
    <source>
        <dbReference type="ARBA" id="ARBA00004763"/>
    </source>
</evidence>
<dbReference type="InterPro" id="IPR000489">
    <property type="entry name" value="Pterin-binding_dom"/>
</dbReference>
<dbReference type="STRING" id="1407055.NITUZ_140164"/>
<comment type="caution">
    <text evidence="10">The sequence shown here is derived from an EMBL/GenBank/DDBJ whole genome shotgun (WGS) entry which is preliminary data.</text>
</comment>